<dbReference type="AlphaFoldDB" id="A0A2P2MQQ4"/>
<reference evidence="1" key="1">
    <citation type="submission" date="2018-02" db="EMBL/GenBank/DDBJ databases">
        <title>Rhizophora mucronata_Transcriptome.</title>
        <authorList>
            <person name="Meera S.P."/>
            <person name="Sreeshan A."/>
            <person name="Augustine A."/>
        </authorList>
    </citation>
    <scope>NUCLEOTIDE SEQUENCE</scope>
    <source>
        <tissue evidence="1">Leaf</tissue>
    </source>
</reference>
<proteinExistence type="predicted"/>
<evidence type="ECO:0000313" key="1">
    <source>
        <dbReference type="EMBL" id="MBX32551.1"/>
    </source>
</evidence>
<sequence>MQLLNNLLLVTFTRNLKPFIKCFSRAKYLRQQKVKKGPEFMKIVLKWSTGDEETIVSVVKSHCLGKERIFVLNSMGFINNYIAPAKASQGRLLFDGHFKACNTDIKFSCDQQLLTDMLPFIRIAKKLYCTQNWTKTTNLIHPVTKSRFWSNYHMRTSDSSKLVKVAQ</sequence>
<organism evidence="1">
    <name type="scientific">Rhizophora mucronata</name>
    <name type="common">Asiatic mangrove</name>
    <dbReference type="NCBI Taxonomy" id="61149"/>
    <lineage>
        <taxon>Eukaryota</taxon>
        <taxon>Viridiplantae</taxon>
        <taxon>Streptophyta</taxon>
        <taxon>Embryophyta</taxon>
        <taxon>Tracheophyta</taxon>
        <taxon>Spermatophyta</taxon>
        <taxon>Magnoliopsida</taxon>
        <taxon>eudicotyledons</taxon>
        <taxon>Gunneridae</taxon>
        <taxon>Pentapetalae</taxon>
        <taxon>rosids</taxon>
        <taxon>fabids</taxon>
        <taxon>Malpighiales</taxon>
        <taxon>Rhizophoraceae</taxon>
        <taxon>Rhizophora</taxon>
    </lineage>
</organism>
<dbReference type="EMBL" id="GGEC01052067">
    <property type="protein sequence ID" value="MBX32551.1"/>
    <property type="molecule type" value="Transcribed_RNA"/>
</dbReference>
<protein>
    <submittedName>
        <fullName evidence="1">Uncharacterized protein</fullName>
    </submittedName>
</protein>
<accession>A0A2P2MQQ4</accession>
<name>A0A2P2MQQ4_RHIMU</name>